<evidence type="ECO:0000256" key="1">
    <source>
        <dbReference type="ARBA" id="ARBA00000085"/>
    </source>
</evidence>
<keyword evidence="8" id="KW-0547">Nucleotide-binding</keyword>
<dbReference type="SMART" id="SM00388">
    <property type="entry name" value="HisKA"/>
    <property type="match status" value="1"/>
</dbReference>
<evidence type="ECO:0000256" key="12">
    <source>
        <dbReference type="ARBA" id="ARBA00023012"/>
    </source>
</evidence>
<dbReference type="InterPro" id="IPR003660">
    <property type="entry name" value="HAMP_dom"/>
</dbReference>
<dbReference type="SUPFAM" id="SSF158472">
    <property type="entry name" value="HAMP domain-like"/>
    <property type="match status" value="1"/>
</dbReference>
<name>A0A5C8HKV8_ENTGA</name>
<dbReference type="PANTHER" id="PTHR45528:SF1">
    <property type="entry name" value="SENSOR HISTIDINE KINASE CPXA"/>
    <property type="match status" value="1"/>
</dbReference>
<dbReference type="Pfam" id="PF00512">
    <property type="entry name" value="HisKA"/>
    <property type="match status" value="1"/>
</dbReference>
<dbReference type="Pfam" id="PF02518">
    <property type="entry name" value="HATPase_c"/>
    <property type="match status" value="1"/>
</dbReference>
<dbReference type="PROSITE" id="PS50109">
    <property type="entry name" value="HIS_KIN"/>
    <property type="match status" value="1"/>
</dbReference>
<evidence type="ECO:0000256" key="2">
    <source>
        <dbReference type="ARBA" id="ARBA00004651"/>
    </source>
</evidence>
<gene>
    <name evidence="14" type="ORF">GTI89_04575</name>
</gene>
<evidence type="ECO:0000256" key="5">
    <source>
        <dbReference type="ARBA" id="ARBA00022553"/>
    </source>
</evidence>
<dbReference type="PANTHER" id="PTHR45528">
    <property type="entry name" value="SENSOR HISTIDINE KINASE CPXA"/>
    <property type="match status" value="1"/>
</dbReference>
<evidence type="ECO:0000313" key="15">
    <source>
        <dbReference type="Proteomes" id="UP000439965"/>
    </source>
</evidence>
<evidence type="ECO:0000313" key="14">
    <source>
        <dbReference type="EMBL" id="MXS25351.1"/>
    </source>
</evidence>
<dbReference type="CDD" id="cd00075">
    <property type="entry name" value="HATPase"/>
    <property type="match status" value="1"/>
</dbReference>
<keyword evidence="6" id="KW-0808">Transferase</keyword>
<dbReference type="GO" id="GO:0000155">
    <property type="term" value="F:phosphorelay sensor kinase activity"/>
    <property type="evidence" value="ECO:0007669"/>
    <property type="project" value="InterPro"/>
</dbReference>
<dbReference type="GO" id="GO:0005886">
    <property type="term" value="C:plasma membrane"/>
    <property type="evidence" value="ECO:0007669"/>
    <property type="project" value="UniProtKB-SubCell"/>
</dbReference>
<dbReference type="Gene3D" id="1.10.287.130">
    <property type="match status" value="1"/>
</dbReference>
<dbReference type="PRINTS" id="PR00344">
    <property type="entry name" value="BCTRLSENSOR"/>
</dbReference>
<accession>A0A5C8HKV8</accession>
<evidence type="ECO:0000256" key="4">
    <source>
        <dbReference type="ARBA" id="ARBA00022475"/>
    </source>
</evidence>
<keyword evidence="12" id="KW-0902">Two-component regulatory system</keyword>
<dbReference type="Gene3D" id="6.10.340.10">
    <property type="match status" value="1"/>
</dbReference>
<dbReference type="AlphaFoldDB" id="A0A5C8HKV8"/>
<dbReference type="Pfam" id="PF00672">
    <property type="entry name" value="HAMP"/>
    <property type="match status" value="1"/>
</dbReference>
<evidence type="ECO:0000256" key="13">
    <source>
        <dbReference type="ARBA" id="ARBA00023136"/>
    </source>
</evidence>
<dbReference type="RefSeq" id="WP_003128252.1">
    <property type="nucleotide sequence ID" value="NZ_CABGTZ010000009.1"/>
</dbReference>
<dbReference type="GO" id="GO:0005524">
    <property type="term" value="F:ATP binding"/>
    <property type="evidence" value="ECO:0007669"/>
    <property type="project" value="UniProtKB-KW"/>
</dbReference>
<evidence type="ECO:0000256" key="7">
    <source>
        <dbReference type="ARBA" id="ARBA00022692"/>
    </source>
</evidence>
<dbReference type="InterPro" id="IPR036890">
    <property type="entry name" value="HATPase_C_sf"/>
</dbReference>
<sequence>MKYATKAFYWLLFFFLLLYLGISTISLRIIAQHAINQEYDQALATQKSAAILFAAKIEDQEPTKEQLRNLSDIVKSTVKNDFEILDKEGKSVYASTTDFPSITEVVDYDSIKKNTINISPIITIKQEKFLFTSSTIGTTDYYLVSKQNLITYQSILKKASHYFRMILFLLQIVLIPMSWFLSTLITKPIQKLIDRATEIAKGQTTKPFVVEKRGDEVEKLANSLNDMANKLNQDIEQISQEKEKQELFVSSLSHEISTPLTSIIGYAQMLQWEDLKEPSSEFVDYILEESFRLKSLSEDVLRLLYSKKNEMNLEAISTDQIDSYITQFVSGLDERILLQMTLQKATIRMDFNLFKLVIANIFSNALDAMKDRKEMCITGYSNEGRYYFILKDTGQGIPEEIIDQVTDEFFTGDVTRNSGHLGLGLSLVKNIISLHEGQVTITSEKGEGTFITIDFPLDED</sequence>
<evidence type="ECO:0000256" key="11">
    <source>
        <dbReference type="ARBA" id="ARBA00022989"/>
    </source>
</evidence>
<dbReference type="EMBL" id="WVTI01000003">
    <property type="protein sequence ID" value="MXS25351.1"/>
    <property type="molecule type" value="Genomic_DNA"/>
</dbReference>
<dbReference type="EC" id="2.7.13.3" evidence="3"/>
<reference evidence="14 15" key="1">
    <citation type="submission" date="2019-04" db="EMBL/GenBank/DDBJ databases">
        <title>Step-wise assembly of the neonatal virome modulated by breast feeding.</title>
        <authorList>
            <person name="Liang G."/>
            <person name="Bushman F."/>
        </authorList>
    </citation>
    <scope>NUCLEOTIDE SEQUENCE [LARGE SCALE GENOMIC DNA]</scope>
    <source>
        <strain evidence="14 15">E3404</strain>
    </source>
</reference>
<comment type="subcellular location">
    <subcellularLocation>
        <location evidence="2">Cell membrane</location>
        <topology evidence="2">Multi-pass membrane protein</topology>
    </subcellularLocation>
</comment>
<keyword evidence="5" id="KW-0597">Phosphoprotein</keyword>
<evidence type="ECO:0000256" key="3">
    <source>
        <dbReference type="ARBA" id="ARBA00012438"/>
    </source>
</evidence>
<dbReference type="InterPro" id="IPR004358">
    <property type="entry name" value="Sig_transdc_His_kin-like_C"/>
</dbReference>
<comment type="caution">
    <text evidence="14">The sequence shown here is derived from an EMBL/GenBank/DDBJ whole genome shotgun (WGS) entry which is preliminary data.</text>
</comment>
<protein>
    <recommendedName>
        <fullName evidence="3">histidine kinase</fullName>
        <ecNumber evidence="3">2.7.13.3</ecNumber>
    </recommendedName>
</protein>
<keyword evidence="13" id="KW-0472">Membrane</keyword>
<dbReference type="InterPro" id="IPR005467">
    <property type="entry name" value="His_kinase_dom"/>
</dbReference>
<keyword evidence="9" id="KW-0418">Kinase</keyword>
<organism evidence="14 15">
    <name type="scientific">Enterococcus gallinarum</name>
    <dbReference type="NCBI Taxonomy" id="1353"/>
    <lineage>
        <taxon>Bacteria</taxon>
        <taxon>Bacillati</taxon>
        <taxon>Bacillota</taxon>
        <taxon>Bacilli</taxon>
        <taxon>Lactobacillales</taxon>
        <taxon>Enterococcaceae</taxon>
        <taxon>Enterococcus</taxon>
    </lineage>
</organism>
<dbReference type="InterPro" id="IPR050398">
    <property type="entry name" value="HssS/ArlS-like"/>
</dbReference>
<keyword evidence="7" id="KW-0812">Transmembrane</keyword>
<evidence type="ECO:0000256" key="6">
    <source>
        <dbReference type="ARBA" id="ARBA00022679"/>
    </source>
</evidence>
<comment type="catalytic activity">
    <reaction evidence="1">
        <text>ATP + protein L-histidine = ADP + protein N-phospho-L-histidine.</text>
        <dbReference type="EC" id="2.7.13.3"/>
    </reaction>
</comment>
<dbReference type="Proteomes" id="UP000439965">
    <property type="component" value="Unassembled WGS sequence"/>
</dbReference>
<evidence type="ECO:0000256" key="10">
    <source>
        <dbReference type="ARBA" id="ARBA00022840"/>
    </source>
</evidence>
<dbReference type="SUPFAM" id="SSF47384">
    <property type="entry name" value="Homodimeric domain of signal transducing histidine kinase"/>
    <property type="match status" value="1"/>
</dbReference>
<dbReference type="InterPro" id="IPR003594">
    <property type="entry name" value="HATPase_dom"/>
</dbReference>
<evidence type="ECO:0000256" key="9">
    <source>
        <dbReference type="ARBA" id="ARBA00022777"/>
    </source>
</evidence>
<keyword evidence="10" id="KW-0067">ATP-binding</keyword>
<keyword evidence="11" id="KW-1133">Transmembrane helix</keyword>
<dbReference type="InterPro" id="IPR003661">
    <property type="entry name" value="HisK_dim/P_dom"/>
</dbReference>
<dbReference type="InterPro" id="IPR036097">
    <property type="entry name" value="HisK_dim/P_sf"/>
</dbReference>
<dbReference type="CDD" id="cd06225">
    <property type="entry name" value="HAMP"/>
    <property type="match status" value="1"/>
</dbReference>
<dbReference type="Gene3D" id="3.30.565.10">
    <property type="entry name" value="Histidine kinase-like ATPase, C-terminal domain"/>
    <property type="match status" value="1"/>
</dbReference>
<proteinExistence type="predicted"/>
<dbReference type="SMART" id="SM00387">
    <property type="entry name" value="HATPase_c"/>
    <property type="match status" value="1"/>
</dbReference>
<dbReference type="SUPFAM" id="SSF55874">
    <property type="entry name" value="ATPase domain of HSP90 chaperone/DNA topoisomerase II/histidine kinase"/>
    <property type="match status" value="1"/>
</dbReference>
<dbReference type="SMART" id="SM00304">
    <property type="entry name" value="HAMP"/>
    <property type="match status" value="1"/>
</dbReference>
<dbReference type="PROSITE" id="PS50885">
    <property type="entry name" value="HAMP"/>
    <property type="match status" value="1"/>
</dbReference>
<evidence type="ECO:0000256" key="8">
    <source>
        <dbReference type="ARBA" id="ARBA00022741"/>
    </source>
</evidence>
<dbReference type="CDD" id="cd00082">
    <property type="entry name" value="HisKA"/>
    <property type="match status" value="1"/>
</dbReference>
<keyword evidence="4" id="KW-1003">Cell membrane</keyword>